<dbReference type="PROSITE" id="PS50995">
    <property type="entry name" value="HTH_MARR_2"/>
    <property type="match status" value="1"/>
</dbReference>
<gene>
    <name evidence="2" type="ORF">KL859_28885</name>
</gene>
<evidence type="ECO:0000313" key="2">
    <source>
        <dbReference type="EMBL" id="MBU8826879.1"/>
    </source>
</evidence>
<dbReference type="SUPFAM" id="SSF46785">
    <property type="entry name" value="Winged helix' DNA-binding domain"/>
    <property type="match status" value="1"/>
</dbReference>
<comment type="caution">
    <text evidence="2">The sequence shown here is derived from an EMBL/GenBank/DDBJ whole genome shotgun (WGS) entry which is preliminary data.</text>
</comment>
<accession>A0ABS6HW40</accession>
<dbReference type="PANTHER" id="PTHR33164">
    <property type="entry name" value="TRANSCRIPTIONAL REGULATOR, MARR FAMILY"/>
    <property type="match status" value="1"/>
</dbReference>
<dbReference type="Pfam" id="PF12802">
    <property type="entry name" value="MarR_2"/>
    <property type="match status" value="1"/>
</dbReference>
<dbReference type="Gene3D" id="1.10.10.10">
    <property type="entry name" value="Winged helix-like DNA-binding domain superfamily/Winged helix DNA-binding domain"/>
    <property type="match status" value="1"/>
</dbReference>
<evidence type="ECO:0000259" key="1">
    <source>
        <dbReference type="PROSITE" id="PS50995"/>
    </source>
</evidence>
<name>A0ABS6HW40_MYCGD</name>
<dbReference type="InterPro" id="IPR039422">
    <property type="entry name" value="MarR/SlyA-like"/>
</dbReference>
<feature type="domain" description="HTH marR-type" evidence="1">
    <location>
        <begin position="11"/>
        <end position="141"/>
    </location>
</feature>
<protein>
    <submittedName>
        <fullName evidence="2">MarR family transcriptional regulator</fullName>
    </submittedName>
</protein>
<dbReference type="CDD" id="cd00090">
    <property type="entry name" value="HTH_ARSR"/>
    <property type="match status" value="1"/>
</dbReference>
<sequence>MPALASRNVHADEVWRALTALVYDNRDSWKRAVIERSGLPFSRIRVLRRLARQPMTVKELAHAATMDAPAATVAVNDLEERGLVVRTIDPGNRRRKTVSITDAGRALWEIIEAVEDPAPEPLAALDTADLEALRAILAKLG</sequence>
<reference evidence="2 3" key="1">
    <citation type="submission" date="2021-05" db="EMBL/GenBank/DDBJ databases">
        <title>Draft Genome Sequences of Clinical Respiratory Isolates of Mycobacterium goodii Recovered in Ireland.</title>
        <authorList>
            <person name="Flanagan P.R."/>
            <person name="Mok S."/>
            <person name="Roycroft E."/>
            <person name="Rogers T.R."/>
            <person name="Fitzgibbon M."/>
        </authorList>
    </citation>
    <scope>NUCLEOTIDE SEQUENCE [LARGE SCALE GENOMIC DNA]</scope>
    <source>
        <strain evidence="2 3">14IE55</strain>
    </source>
</reference>
<dbReference type="SMART" id="SM00347">
    <property type="entry name" value="HTH_MARR"/>
    <property type="match status" value="1"/>
</dbReference>
<dbReference type="InterPro" id="IPR036388">
    <property type="entry name" value="WH-like_DNA-bd_sf"/>
</dbReference>
<dbReference type="PRINTS" id="PR00598">
    <property type="entry name" value="HTHMARR"/>
</dbReference>
<dbReference type="EMBL" id="JAHBOM010000031">
    <property type="protein sequence ID" value="MBU8826879.1"/>
    <property type="molecule type" value="Genomic_DNA"/>
</dbReference>
<dbReference type="Proteomes" id="UP000696413">
    <property type="component" value="Unassembled WGS sequence"/>
</dbReference>
<proteinExistence type="predicted"/>
<dbReference type="InterPro" id="IPR036390">
    <property type="entry name" value="WH_DNA-bd_sf"/>
</dbReference>
<dbReference type="PANTHER" id="PTHR33164:SF57">
    <property type="entry name" value="MARR-FAMILY TRANSCRIPTIONAL REGULATOR"/>
    <property type="match status" value="1"/>
</dbReference>
<keyword evidence="3" id="KW-1185">Reference proteome</keyword>
<dbReference type="InterPro" id="IPR011991">
    <property type="entry name" value="ArsR-like_HTH"/>
</dbReference>
<dbReference type="InterPro" id="IPR000835">
    <property type="entry name" value="HTH_MarR-typ"/>
</dbReference>
<evidence type="ECO:0000313" key="3">
    <source>
        <dbReference type="Proteomes" id="UP000696413"/>
    </source>
</evidence>
<organism evidence="2 3">
    <name type="scientific">Mycolicibacterium goodii</name>
    <name type="common">Mycobacterium goodii</name>
    <dbReference type="NCBI Taxonomy" id="134601"/>
    <lineage>
        <taxon>Bacteria</taxon>
        <taxon>Bacillati</taxon>
        <taxon>Actinomycetota</taxon>
        <taxon>Actinomycetes</taxon>
        <taxon>Mycobacteriales</taxon>
        <taxon>Mycobacteriaceae</taxon>
        <taxon>Mycolicibacterium</taxon>
    </lineage>
</organism>